<dbReference type="EMBL" id="JAADYS010000820">
    <property type="protein sequence ID" value="KAF4466805.1"/>
    <property type="molecule type" value="Genomic_DNA"/>
</dbReference>
<reference evidence="1 2" key="1">
    <citation type="submission" date="2020-01" db="EMBL/GenBank/DDBJ databases">
        <title>Identification and distribution of gene clusters putatively required for synthesis of sphingolipid metabolism inhibitors in phylogenetically diverse species of the filamentous fungus Fusarium.</title>
        <authorList>
            <person name="Kim H.-S."/>
            <person name="Busman M."/>
            <person name="Brown D.W."/>
            <person name="Divon H."/>
            <person name="Uhlig S."/>
            <person name="Proctor R.H."/>
        </authorList>
    </citation>
    <scope>NUCLEOTIDE SEQUENCE [LARGE SCALE GENOMIC DNA]</scope>
    <source>
        <strain evidence="1 2">NRRL 20459</strain>
    </source>
</reference>
<sequence>MDPWPGTKSPLQTLPVELLIEIAKLAGPRSTCALGVTCKSINKAAPDFLLFSRISAYVPNIEDLRAFRQVVDSLDDISDQLLRRCLLIVARQVPKKIFLRGGRSEDGGCVSSKPGVDPRRLARNDFLRFVRRKQRDKWADQEKKVFDFITTQCKTIEGLRNLPTNAASAGLVTYLEAEQIFPGWSRWDVLYFDLGFDELHRQCRRSSFLQCFLRVMESTNPFLNQENLFEFVLSVERLFREMNCSRWPLPDVQMHINNHQRRVGVKRRLQVVEQEAKCVDGVVAATLFSDYMSWVKILIPEALSANVWIDKNRMLTSYIKMALRNLRRQGPPLQPPSRVREGKHRKALEVIERWEQGYDLFAHRQRVIAS</sequence>
<name>A0A8H4LEE8_9HYPO</name>
<comment type="caution">
    <text evidence="1">The sequence shown here is derived from an EMBL/GenBank/DDBJ whole genome shotgun (WGS) entry which is preliminary data.</text>
</comment>
<dbReference type="InterPro" id="IPR036047">
    <property type="entry name" value="F-box-like_dom_sf"/>
</dbReference>
<evidence type="ECO:0008006" key="3">
    <source>
        <dbReference type="Google" id="ProtNLM"/>
    </source>
</evidence>
<evidence type="ECO:0000313" key="1">
    <source>
        <dbReference type="EMBL" id="KAF4466805.1"/>
    </source>
</evidence>
<dbReference type="Proteomes" id="UP000554235">
    <property type="component" value="Unassembled WGS sequence"/>
</dbReference>
<accession>A0A8H4LEE8</accession>
<dbReference type="SUPFAM" id="SSF81383">
    <property type="entry name" value="F-box domain"/>
    <property type="match status" value="1"/>
</dbReference>
<proteinExistence type="predicted"/>
<gene>
    <name evidence="1" type="ORF">FALBO_6331</name>
</gene>
<evidence type="ECO:0000313" key="2">
    <source>
        <dbReference type="Proteomes" id="UP000554235"/>
    </source>
</evidence>
<organism evidence="1 2">
    <name type="scientific">Fusarium albosuccineum</name>
    <dbReference type="NCBI Taxonomy" id="1237068"/>
    <lineage>
        <taxon>Eukaryota</taxon>
        <taxon>Fungi</taxon>
        <taxon>Dikarya</taxon>
        <taxon>Ascomycota</taxon>
        <taxon>Pezizomycotina</taxon>
        <taxon>Sordariomycetes</taxon>
        <taxon>Hypocreomycetidae</taxon>
        <taxon>Hypocreales</taxon>
        <taxon>Nectriaceae</taxon>
        <taxon>Fusarium</taxon>
        <taxon>Fusarium decemcellulare species complex</taxon>
    </lineage>
</organism>
<keyword evidence="2" id="KW-1185">Reference proteome</keyword>
<dbReference type="AlphaFoldDB" id="A0A8H4LEE8"/>
<protein>
    <recommendedName>
        <fullName evidence="3">F-box domain-containing protein</fullName>
    </recommendedName>
</protein>